<feature type="domain" description="O-methyltransferase C-terminal" evidence="5">
    <location>
        <begin position="136"/>
        <end position="346"/>
    </location>
</feature>
<evidence type="ECO:0000259" key="5">
    <source>
        <dbReference type="Pfam" id="PF00891"/>
    </source>
</evidence>
<dbReference type="FunFam" id="1.10.10.10:FF:000213">
    <property type="entry name" value="Coniferyl alcohol 9-O-methyltransferase"/>
    <property type="match status" value="1"/>
</dbReference>
<evidence type="ECO:0000259" key="6">
    <source>
        <dbReference type="Pfam" id="PF08100"/>
    </source>
</evidence>
<dbReference type="PIRSF" id="PIRSF005739">
    <property type="entry name" value="O-mtase"/>
    <property type="match status" value="1"/>
</dbReference>
<dbReference type="PROSITE" id="PS51683">
    <property type="entry name" value="SAM_OMT_II"/>
    <property type="match status" value="1"/>
</dbReference>
<dbReference type="InterPro" id="IPR012967">
    <property type="entry name" value="COMT_dimerisation"/>
</dbReference>
<dbReference type="Proteomes" id="UP000324897">
    <property type="component" value="Chromosome 3"/>
</dbReference>
<dbReference type="Gramene" id="TVU08076">
    <property type="protein sequence ID" value="TVU08076"/>
    <property type="gene ID" value="EJB05_41461"/>
</dbReference>
<feature type="active site" description="Proton acceptor" evidence="4">
    <location>
        <position position="270"/>
    </location>
</feature>
<dbReference type="Pfam" id="PF08100">
    <property type="entry name" value="Dimerisation"/>
    <property type="match status" value="1"/>
</dbReference>
<evidence type="ECO:0000313" key="8">
    <source>
        <dbReference type="Proteomes" id="UP000324897"/>
    </source>
</evidence>
<dbReference type="SUPFAM" id="SSF46785">
    <property type="entry name" value="Winged helix' DNA-binding domain"/>
    <property type="match status" value="1"/>
</dbReference>
<evidence type="ECO:0008006" key="9">
    <source>
        <dbReference type="Google" id="ProtNLM"/>
    </source>
</evidence>
<dbReference type="GO" id="GO:0032259">
    <property type="term" value="P:methylation"/>
    <property type="evidence" value="ECO:0007669"/>
    <property type="project" value="UniProtKB-KW"/>
</dbReference>
<reference evidence="7 8" key="1">
    <citation type="journal article" date="2019" name="Sci. Rep.">
        <title>A high-quality genome of Eragrostis curvula grass provides insights into Poaceae evolution and supports new strategies to enhance forage quality.</title>
        <authorList>
            <person name="Carballo J."/>
            <person name="Santos B.A.C.M."/>
            <person name="Zappacosta D."/>
            <person name="Garbus I."/>
            <person name="Selva J.P."/>
            <person name="Gallo C.A."/>
            <person name="Diaz A."/>
            <person name="Albertini E."/>
            <person name="Caccamo M."/>
            <person name="Echenique V."/>
        </authorList>
    </citation>
    <scope>NUCLEOTIDE SEQUENCE [LARGE SCALE GENOMIC DNA]</scope>
    <source>
        <strain evidence="8">cv. Victoria</strain>
        <tissue evidence="7">Leaf</tissue>
    </source>
</reference>
<dbReference type="EMBL" id="RWGY01000039">
    <property type="protein sequence ID" value="TVU08076.1"/>
    <property type="molecule type" value="Genomic_DNA"/>
</dbReference>
<dbReference type="InterPro" id="IPR036388">
    <property type="entry name" value="WH-like_DNA-bd_sf"/>
</dbReference>
<sequence>MAAQAQSTVVPTDAELLQAQADLWRHSLYYLNSMALKCAVELDIPTAIHRLGGAASVPGLITALSLPAAKLPFLRRLMRLLATSGVFTFDNSTEKYRINALSYLLVEGITDDRHINHKSFVHTATSTRYIDAAIGLAHWFKKDAMTHPFHDLHGVKLFDESMENHDADYHKMANEALAAHDHFGVDIALEQFRPLFEGLTSVTYCICSDGDDQTARAIVKIFPHIKCTVLANPKFIGTITRPDAAINYVAGDMLKFIPPAQAVVLKLALHHWNDEHCVKILAQCKKAIPSREDGGKVVLSDIVIESAPGPMREAHLLMDVGMMTMTEGRERDENDLREIFMKAGFSDYKLDKFGARGVFEAPINFGIN</sequence>
<proteinExistence type="predicted"/>
<evidence type="ECO:0000256" key="2">
    <source>
        <dbReference type="ARBA" id="ARBA00022679"/>
    </source>
</evidence>
<dbReference type="GO" id="GO:0046983">
    <property type="term" value="F:protein dimerization activity"/>
    <property type="evidence" value="ECO:0007669"/>
    <property type="project" value="InterPro"/>
</dbReference>
<dbReference type="InterPro" id="IPR001077">
    <property type="entry name" value="COMT_C"/>
</dbReference>
<feature type="non-terminal residue" evidence="7">
    <location>
        <position position="1"/>
    </location>
</feature>
<dbReference type="Gene3D" id="1.10.10.10">
    <property type="entry name" value="Winged helix-like DNA-binding domain superfamily/Winged helix DNA-binding domain"/>
    <property type="match status" value="1"/>
</dbReference>
<evidence type="ECO:0000313" key="7">
    <source>
        <dbReference type="EMBL" id="TVU08076.1"/>
    </source>
</evidence>
<dbReference type="SUPFAM" id="SSF53335">
    <property type="entry name" value="S-adenosyl-L-methionine-dependent methyltransferases"/>
    <property type="match status" value="1"/>
</dbReference>
<keyword evidence="1" id="KW-0489">Methyltransferase</keyword>
<dbReference type="Gene3D" id="3.40.50.150">
    <property type="entry name" value="Vaccinia Virus protein VP39"/>
    <property type="match status" value="1"/>
</dbReference>
<name>A0A5J9T9N8_9POAL</name>
<evidence type="ECO:0000256" key="1">
    <source>
        <dbReference type="ARBA" id="ARBA00022603"/>
    </source>
</evidence>
<gene>
    <name evidence="7" type="ORF">EJB05_41461</name>
</gene>
<comment type="caution">
    <text evidence="7">The sequence shown here is derived from an EMBL/GenBank/DDBJ whole genome shotgun (WGS) entry which is preliminary data.</text>
</comment>
<keyword evidence="3" id="KW-0949">S-adenosyl-L-methionine</keyword>
<protein>
    <recommendedName>
        <fullName evidence="9">O-methyltransferase domain-containing protein</fullName>
    </recommendedName>
</protein>
<dbReference type="PANTHER" id="PTHR11746">
    <property type="entry name" value="O-METHYLTRANSFERASE"/>
    <property type="match status" value="1"/>
</dbReference>
<keyword evidence="8" id="KW-1185">Reference proteome</keyword>
<evidence type="ECO:0000256" key="4">
    <source>
        <dbReference type="PIRSR" id="PIRSR005739-1"/>
    </source>
</evidence>
<feature type="domain" description="O-methyltransferase dimerisation" evidence="6">
    <location>
        <begin position="24"/>
        <end position="107"/>
    </location>
</feature>
<organism evidence="7 8">
    <name type="scientific">Eragrostis curvula</name>
    <name type="common">weeping love grass</name>
    <dbReference type="NCBI Taxonomy" id="38414"/>
    <lineage>
        <taxon>Eukaryota</taxon>
        <taxon>Viridiplantae</taxon>
        <taxon>Streptophyta</taxon>
        <taxon>Embryophyta</taxon>
        <taxon>Tracheophyta</taxon>
        <taxon>Spermatophyta</taxon>
        <taxon>Magnoliopsida</taxon>
        <taxon>Liliopsida</taxon>
        <taxon>Poales</taxon>
        <taxon>Poaceae</taxon>
        <taxon>PACMAD clade</taxon>
        <taxon>Chloridoideae</taxon>
        <taxon>Eragrostideae</taxon>
        <taxon>Eragrostidinae</taxon>
        <taxon>Eragrostis</taxon>
    </lineage>
</organism>
<accession>A0A5J9T9N8</accession>
<evidence type="ECO:0000256" key="3">
    <source>
        <dbReference type="ARBA" id="ARBA00022691"/>
    </source>
</evidence>
<dbReference type="InterPro" id="IPR036390">
    <property type="entry name" value="WH_DNA-bd_sf"/>
</dbReference>
<dbReference type="InterPro" id="IPR016461">
    <property type="entry name" value="COMT-like"/>
</dbReference>
<keyword evidence="2" id="KW-0808">Transferase</keyword>
<dbReference type="InterPro" id="IPR029063">
    <property type="entry name" value="SAM-dependent_MTases_sf"/>
</dbReference>
<dbReference type="AlphaFoldDB" id="A0A5J9T9N8"/>
<dbReference type="Pfam" id="PF00891">
    <property type="entry name" value="Methyltransf_2"/>
    <property type="match status" value="1"/>
</dbReference>
<dbReference type="OrthoDB" id="2410195at2759"/>
<dbReference type="GO" id="GO:0008171">
    <property type="term" value="F:O-methyltransferase activity"/>
    <property type="evidence" value="ECO:0007669"/>
    <property type="project" value="InterPro"/>
</dbReference>